<dbReference type="InterPro" id="IPR001915">
    <property type="entry name" value="Peptidase_M48"/>
</dbReference>
<dbReference type="EMBL" id="QNTQ01000034">
    <property type="protein sequence ID" value="RBI82607.1"/>
    <property type="molecule type" value="Genomic_DNA"/>
</dbReference>
<accession>A0A365U3W0</accession>
<dbReference type="GO" id="GO:0004222">
    <property type="term" value="F:metalloendopeptidase activity"/>
    <property type="evidence" value="ECO:0007669"/>
    <property type="project" value="InterPro"/>
</dbReference>
<evidence type="ECO:0000256" key="6">
    <source>
        <dbReference type="RuleBase" id="RU003983"/>
    </source>
</evidence>
<protein>
    <submittedName>
        <fullName evidence="9">Peptidase M48</fullName>
    </submittedName>
</protein>
<name>A0A365U3W0_9RHOB</name>
<evidence type="ECO:0000256" key="1">
    <source>
        <dbReference type="ARBA" id="ARBA00022670"/>
    </source>
</evidence>
<evidence type="ECO:0000256" key="4">
    <source>
        <dbReference type="ARBA" id="ARBA00022833"/>
    </source>
</evidence>
<feature type="domain" description="Peptidase M48" evidence="8">
    <location>
        <begin position="53"/>
        <end position="233"/>
    </location>
</feature>
<keyword evidence="3 6" id="KW-0378">Hydrolase</keyword>
<evidence type="ECO:0000256" key="5">
    <source>
        <dbReference type="ARBA" id="ARBA00023049"/>
    </source>
</evidence>
<dbReference type="GO" id="GO:0051603">
    <property type="term" value="P:proteolysis involved in protein catabolic process"/>
    <property type="evidence" value="ECO:0007669"/>
    <property type="project" value="TreeGrafter"/>
</dbReference>
<gene>
    <name evidence="9" type="ORF">DRV85_18495</name>
</gene>
<proteinExistence type="inferred from homology"/>
<evidence type="ECO:0000313" key="9">
    <source>
        <dbReference type="EMBL" id="RBI82607.1"/>
    </source>
</evidence>
<evidence type="ECO:0000256" key="2">
    <source>
        <dbReference type="ARBA" id="ARBA00022723"/>
    </source>
</evidence>
<keyword evidence="10" id="KW-1185">Reference proteome</keyword>
<feature type="signal peptide" evidence="7">
    <location>
        <begin position="1"/>
        <end position="18"/>
    </location>
</feature>
<dbReference type="PROSITE" id="PS51257">
    <property type="entry name" value="PROKAR_LIPOPROTEIN"/>
    <property type="match status" value="1"/>
</dbReference>
<dbReference type="RefSeq" id="WP_113290953.1">
    <property type="nucleotide sequence ID" value="NZ_QNTQ01000034.1"/>
</dbReference>
<keyword evidence="1 6" id="KW-0645">Protease</keyword>
<evidence type="ECO:0000259" key="8">
    <source>
        <dbReference type="Pfam" id="PF01435"/>
    </source>
</evidence>
<organism evidence="9 10">
    <name type="scientific">Rhodosalinus halophilus</name>
    <dbReference type="NCBI Taxonomy" id="2259333"/>
    <lineage>
        <taxon>Bacteria</taxon>
        <taxon>Pseudomonadati</taxon>
        <taxon>Pseudomonadota</taxon>
        <taxon>Alphaproteobacteria</taxon>
        <taxon>Rhodobacterales</taxon>
        <taxon>Paracoccaceae</taxon>
        <taxon>Rhodosalinus</taxon>
    </lineage>
</organism>
<dbReference type="PANTHER" id="PTHR22726:SF1">
    <property type="entry name" value="METALLOENDOPEPTIDASE OMA1, MITOCHONDRIAL"/>
    <property type="match status" value="1"/>
</dbReference>
<keyword evidence="4 6" id="KW-0862">Zinc</keyword>
<keyword evidence="2" id="KW-0479">Metal-binding</keyword>
<keyword evidence="7" id="KW-0732">Signal</keyword>
<dbReference type="CDD" id="cd07324">
    <property type="entry name" value="M48C_Oma1-like"/>
    <property type="match status" value="1"/>
</dbReference>
<dbReference type="AlphaFoldDB" id="A0A365U3W0"/>
<dbReference type="PANTHER" id="PTHR22726">
    <property type="entry name" value="METALLOENDOPEPTIDASE OMA1"/>
    <property type="match status" value="1"/>
</dbReference>
<evidence type="ECO:0000256" key="3">
    <source>
        <dbReference type="ARBA" id="ARBA00022801"/>
    </source>
</evidence>
<dbReference type="GO" id="GO:0016020">
    <property type="term" value="C:membrane"/>
    <property type="evidence" value="ECO:0007669"/>
    <property type="project" value="TreeGrafter"/>
</dbReference>
<dbReference type="OrthoDB" id="7338723at2"/>
<sequence>MRRLLFALLLLLSLAACAVPQAPPPSPARSPSTAHASELRDRAEAAVRRFAAVVETVEPVAERECRAIRPRGHCDFRIVVDDRPGQPPNAFQTLDRFGRPVIAFTVPLITAVENEDELAFIMSHEAAHHLLGHIDRTRASAATGALVFGQLVTLSGGDAETVRSAEEVGALLGARRFSKEFELEADALGTLIAARAGYDPVRGARFFERLPDPGNRFLGTHPPNAARLETVRRVAATLQ</sequence>
<comment type="similarity">
    <text evidence="6">Belongs to the peptidase M48 family.</text>
</comment>
<dbReference type="Proteomes" id="UP000253370">
    <property type="component" value="Unassembled WGS sequence"/>
</dbReference>
<dbReference type="GO" id="GO:0046872">
    <property type="term" value="F:metal ion binding"/>
    <property type="evidence" value="ECO:0007669"/>
    <property type="project" value="UniProtKB-KW"/>
</dbReference>
<evidence type="ECO:0000313" key="10">
    <source>
        <dbReference type="Proteomes" id="UP000253370"/>
    </source>
</evidence>
<keyword evidence="5 6" id="KW-0482">Metalloprotease</keyword>
<feature type="chain" id="PRO_5016859777" evidence="7">
    <location>
        <begin position="19"/>
        <end position="239"/>
    </location>
</feature>
<evidence type="ECO:0000256" key="7">
    <source>
        <dbReference type="SAM" id="SignalP"/>
    </source>
</evidence>
<reference evidence="9 10" key="1">
    <citation type="submission" date="2018-07" db="EMBL/GenBank/DDBJ databases">
        <title>Rhodosalinus sp. strain E84T genomic sequence and assembly.</title>
        <authorList>
            <person name="Liu Z.-W."/>
            <person name="Lu D.-C."/>
        </authorList>
    </citation>
    <scope>NUCLEOTIDE SEQUENCE [LARGE SCALE GENOMIC DNA]</scope>
    <source>
        <strain evidence="9 10">E84</strain>
    </source>
</reference>
<comment type="cofactor">
    <cofactor evidence="6">
        <name>Zn(2+)</name>
        <dbReference type="ChEBI" id="CHEBI:29105"/>
    </cofactor>
    <text evidence="6">Binds 1 zinc ion per subunit.</text>
</comment>
<dbReference type="Gene3D" id="3.30.2010.10">
    <property type="entry name" value="Metalloproteases ('zincins'), catalytic domain"/>
    <property type="match status" value="1"/>
</dbReference>
<dbReference type="Pfam" id="PF01435">
    <property type="entry name" value="Peptidase_M48"/>
    <property type="match status" value="1"/>
</dbReference>
<dbReference type="InterPro" id="IPR051156">
    <property type="entry name" value="Mito/Outer_Membr_Metalloprot"/>
</dbReference>
<comment type="caution">
    <text evidence="9">The sequence shown here is derived from an EMBL/GenBank/DDBJ whole genome shotgun (WGS) entry which is preliminary data.</text>
</comment>